<accession>A0A2G6KFQ6</accession>
<keyword evidence="11" id="KW-0449">Lipoprotein</keyword>
<dbReference type="InterPro" id="IPR051447">
    <property type="entry name" value="Lipoprotein-release_system"/>
</dbReference>
<feature type="domain" description="ABC3 transporter permease C-terminal" evidence="9">
    <location>
        <begin position="283"/>
        <end position="408"/>
    </location>
</feature>
<keyword evidence="5 8" id="KW-0812">Transmembrane</keyword>
<dbReference type="GO" id="GO:0042953">
    <property type="term" value="P:lipoprotein transport"/>
    <property type="evidence" value="ECO:0007669"/>
    <property type="project" value="InterPro"/>
</dbReference>
<dbReference type="PANTHER" id="PTHR30489">
    <property type="entry name" value="LIPOPROTEIN-RELEASING SYSTEM TRANSMEMBRANE PROTEIN LOLE"/>
    <property type="match status" value="1"/>
</dbReference>
<dbReference type="Pfam" id="PF12704">
    <property type="entry name" value="MacB_PCD"/>
    <property type="match status" value="1"/>
</dbReference>
<evidence type="ECO:0000256" key="5">
    <source>
        <dbReference type="ARBA" id="ARBA00022692"/>
    </source>
</evidence>
<dbReference type="PANTHER" id="PTHR30489:SF0">
    <property type="entry name" value="LIPOPROTEIN-RELEASING SYSTEM TRANSMEMBRANE PROTEIN LOLE"/>
    <property type="match status" value="1"/>
</dbReference>
<evidence type="ECO:0000259" key="10">
    <source>
        <dbReference type="Pfam" id="PF12704"/>
    </source>
</evidence>
<sequence>MSYELFISLRYLKAKRKQAFISLISLISIGGVAVGVAALILVLAVMTGFKSDIRDKVLGTMPHITVQQPVGLASDYRTLLERLQKLEHVFSVSPTVTGQVLLGAGEYVTGIKVVGIDSRQGSLNYLEQRLVEGHVDYLNVKHLNKDALGGPQRDGVIIGREVARMLGVGTGDDITMILPQGRILPIGTIPKLKKFRVVGIMSSGFYEYDAGLAYISLTAAQRFFSMGDDISELEVRLDNVYHTKSMTASIRELLGGNYHIQDWTELNQSLFSAINLEKLAMFLILALIILVAAFNIISTLVMMVMEKQTDIATLKSLGATSASILKIFMLEGVVIGCIGTLIGTGLGVFVGWAADTYKWIRLNGGSYYLDYLRFEVTAQDVLLVVLISLSICFVSTIYPARQASKLDPVTIFRYE</sequence>
<evidence type="ECO:0000313" key="11">
    <source>
        <dbReference type="EMBL" id="PIE34220.1"/>
    </source>
</evidence>
<comment type="subcellular location">
    <subcellularLocation>
        <location evidence="1">Cell membrane</location>
        <topology evidence="1">Multi-pass membrane protein</topology>
    </subcellularLocation>
</comment>
<comment type="caution">
    <text evidence="11">The sequence shown here is derived from an EMBL/GenBank/DDBJ whole genome shotgun (WGS) entry which is preliminary data.</text>
</comment>
<evidence type="ECO:0000256" key="3">
    <source>
        <dbReference type="ARBA" id="ARBA00022448"/>
    </source>
</evidence>
<dbReference type="InterPro" id="IPR025857">
    <property type="entry name" value="MacB_PCD"/>
</dbReference>
<dbReference type="NCBIfam" id="TIGR02212">
    <property type="entry name" value="lolCE"/>
    <property type="match status" value="1"/>
</dbReference>
<keyword evidence="7 8" id="KW-0472">Membrane</keyword>
<keyword evidence="6 8" id="KW-1133">Transmembrane helix</keyword>
<name>A0A2G6KFQ6_9BACT</name>
<dbReference type="GO" id="GO:0098797">
    <property type="term" value="C:plasma membrane protein complex"/>
    <property type="evidence" value="ECO:0007669"/>
    <property type="project" value="TreeGrafter"/>
</dbReference>
<keyword evidence="3" id="KW-0813">Transport</keyword>
<feature type="transmembrane region" description="Helical" evidence="8">
    <location>
        <begin position="20"/>
        <end position="46"/>
    </location>
</feature>
<feature type="domain" description="MacB-like periplasmic core" evidence="10">
    <location>
        <begin position="25"/>
        <end position="252"/>
    </location>
</feature>
<evidence type="ECO:0000256" key="8">
    <source>
        <dbReference type="SAM" id="Phobius"/>
    </source>
</evidence>
<protein>
    <submittedName>
        <fullName evidence="11">Lipoprotein-releasing system transmembrane subunit LolC</fullName>
    </submittedName>
</protein>
<keyword evidence="4" id="KW-1003">Cell membrane</keyword>
<evidence type="ECO:0000313" key="12">
    <source>
        <dbReference type="Proteomes" id="UP000230821"/>
    </source>
</evidence>
<feature type="transmembrane region" description="Helical" evidence="8">
    <location>
        <begin position="325"/>
        <end position="354"/>
    </location>
</feature>
<evidence type="ECO:0000256" key="1">
    <source>
        <dbReference type="ARBA" id="ARBA00004651"/>
    </source>
</evidence>
<evidence type="ECO:0000256" key="2">
    <source>
        <dbReference type="ARBA" id="ARBA00005236"/>
    </source>
</evidence>
<feature type="transmembrane region" description="Helical" evidence="8">
    <location>
        <begin position="381"/>
        <end position="400"/>
    </location>
</feature>
<proteinExistence type="inferred from homology"/>
<evidence type="ECO:0000256" key="6">
    <source>
        <dbReference type="ARBA" id="ARBA00022989"/>
    </source>
</evidence>
<dbReference type="Proteomes" id="UP000230821">
    <property type="component" value="Unassembled WGS sequence"/>
</dbReference>
<dbReference type="InterPro" id="IPR011925">
    <property type="entry name" value="LolCE_TM"/>
</dbReference>
<feature type="transmembrane region" description="Helical" evidence="8">
    <location>
        <begin position="279"/>
        <end position="304"/>
    </location>
</feature>
<evidence type="ECO:0000259" key="9">
    <source>
        <dbReference type="Pfam" id="PF02687"/>
    </source>
</evidence>
<reference evidence="11 12" key="1">
    <citation type="submission" date="2017-10" db="EMBL/GenBank/DDBJ databases">
        <title>Novel microbial diversity and functional potential in the marine mammal oral microbiome.</title>
        <authorList>
            <person name="Dudek N.K."/>
            <person name="Sun C.L."/>
            <person name="Burstein D."/>
            <person name="Kantor R.S."/>
            <person name="Aliaga Goltsman D.S."/>
            <person name="Bik E.M."/>
            <person name="Thomas B.C."/>
            <person name="Banfield J.F."/>
            <person name="Relman D.A."/>
        </authorList>
    </citation>
    <scope>NUCLEOTIDE SEQUENCE [LARGE SCALE GENOMIC DNA]</scope>
    <source>
        <strain evidence="11">DOLJORAL78_47_16</strain>
    </source>
</reference>
<dbReference type="AlphaFoldDB" id="A0A2G6KFQ6"/>
<dbReference type="Pfam" id="PF02687">
    <property type="entry name" value="FtsX"/>
    <property type="match status" value="1"/>
</dbReference>
<organism evidence="11 12">
    <name type="scientific">candidate division KSB3 bacterium</name>
    <dbReference type="NCBI Taxonomy" id="2044937"/>
    <lineage>
        <taxon>Bacteria</taxon>
        <taxon>candidate division KSB3</taxon>
    </lineage>
</organism>
<evidence type="ECO:0000256" key="4">
    <source>
        <dbReference type="ARBA" id="ARBA00022475"/>
    </source>
</evidence>
<comment type="similarity">
    <text evidence="2">Belongs to the ABC-4 integral membrane protein family. LolC/E subfamily.</text>
</comment>
<dbReference type="GO" id="GO:0044874">
    <property type="term" value="P:lipoprotein localization to outer membrane"/>
    <property type="evidence" value="ECO:0007669"/>
    <property type="project" value="TreeGrafter"/>
</dbReference>
<gene>
    <name evidence="11" type="ORF">CSA56_08805</name>
</gene>
<dbReference type="InterPro" id="IPR003838">
    <property type="entry name" value="ABC3_permease_C"/>
</dbReference>
<dbReference type="EMBL" id="PDSK01000091">
    <property type="protein sequence ID" value="PIE34220.1"/>
    <property type="molecule type" value="Genomic_DNA"/>
</dbReference>
<evidence type="ECO:0000256" key="7">
    <source>
        <dbReference type="ARBA" id="ARBA00023136"/>
    </source>
</evidence>